<feature type="transmembrane region" description="Helical" evidence="1">
    <location>
        <begin position="38"/>
        <end position="57"/>
    </location>
</feature>
<name>A0A7X0BQM8_9PSED</name>
<accession>A0A7X0BQM8</accession>
<evidence type="ECO:0000313" key="2">
    <source>
        <dbReference type="EMBL" id="MBB6340643.1"/>
    </source>
</evidence>
<dbReference type="EMBL" id="JACHLL010000001">
    <property type="protein sequence ID" value="MBB6340643.1"/>
    <property type="molecule type" value="Genomic_DNA"/>
</dbReference>
<protein>
    <submittedName>
        <fullName evidence="2">Uncharacterized protein</fullName>
    </submittedName>
</protein>
<keyword evidence="3" id="KW-1185">Reference proteome</keyword>
<dbReference type="Proteomes" id="UP000557193">
    <property type="component" value="Unassembled WGS sequence"/>
</dbReference>
<sequence length="108" mass="12014">MIDFFPLDHKQVMGMLFVAVNAVLIFLISFARKEKQASLSFFMIFSGFSVCVVYLVLSSVRGLDISEVIFLRSSASFGRGFSIGVGFFLGGILVLLKVITSRVVRFFI</sequence>
<evidence type="ECO:0000256" key="1">
    <source>
        <dbReference type="SAM" id="Phobius"/>
    </source>
</evidence>
<keyword evidence="1" id="KW-0472">Membrane</keyword>
<organism evidence="2 3">
    <name type="scientific">Pseudomonas fluvialis</name>
    <dbReference type="NCBI Taxonomy" id="1793966"/>
    <lineage>
        <taxon>Bacteria</taxon>
        <taxon>Pseudomonadati</taxon>
        <taxon>Pseudomonadota</taxon>
        <taxon>Gammaproteobacteria</taxon>
        <taxon>Pseudomonadales</taxon>
        <taxon>Pseudomonadaceae</taxon>
        <taxon>Pseudomonas</taxon>
    </lineage>
</organism>
<feature type="transmembrane region" description="Helical" evidence="1">
    <location>
        <begin position="77"/>
        <end position="99"/>
    </location>
</feature>
<proteinExistence type="predicted"/>
<dbReference type="RefSeq" id="WP_184680793.1">
    <property type="nucleotide sequence ID" value="NZ_JACHLL010000001.1"/>
</dbReference>
<keyword evidence="1" id="KW-1133">Transmembrane helix</keyword>
<feature type="transmembrane region" description="Helical" evidence="1">
    <location>
        <begin position="12"/>
        <end position="31"/>
    </location>
</feature>
<dbReference type="AlphaFoldDB" id="A0A7X0BQM8"/>
<reference evidence="2 3" key="1">
    <citation type="submission" date="2020-08" db="EMBL/GenBank/DDBJ databases">
        <title>Functional genomics of gut bacteria from endangered species of beetles.</title>
        <authorList>
            <person name="Carlos-Shanley C."/>
        </authorList>
    </citation>
    <scope>NUCLEOTIDE SEQUENCE [LARGE SCALE GENOMIC DNA]</scope>
    <source>
        <strain evidence="2 3">S00202</strain>
    </source>
</reference>
<keyword evidence="1" id="KW-0812">Transmembrane</keyword>
<gene>
    <name evidence="2" type="ORF">HNP49_000793</name>
</gene>
<comment type="caution">
    <text evidence="2">The sequence shown here is derived from an EMBL/GenBank/DDBJ whole genome shotgun (WGS) entry which is preliminary data.</text>
</comment>
<evidence type="ECO:0000313" key="3">
    <source>
        <dbReference type="Proteomes" id="UP000557193"/>
    </source>
</evidence>